<accession>A0ACC1DEW5</accession>
<keyword evidence="2" id="KW-1185">Reference proteome</keyword>
<name>A0ACC1DEW5_9NEOP</name>
<sequence length="299" mass="33253">MAKCAACGKFLSQTGAASCSGCPCMFHKVCVAIPDNGIVPKNWTCPECKKKIRKSDNTDTPVKGVCGTNSPPTISSVPHLGSFSCIETQKHINLPEPLEEESEIRAMRRELAEYMCEIRNEMHVFRSSLAGIAQRFDGIEQRLVNLEQRQMDSGMKNIAELENAEALLADLDIGCLPEENGENTVHIVTVVASKLGVTIESRDIVYAERIGTARSVAAATDAGRKARRVVVRLARRDLRDELLHAARVRRNLTTADMGFSGPSQRVFINERLTRTNRQLFHRVREESNWIDSRSLSCNL</sequence>
<gene>
    <name evidence="1" type="ORF">K1T71_002864</name>
</gene>
<reference evidence="1 2" key="1">
    <citation type="journal article" date="2021" name="Front. Genet.">
        <title>Chromosome-Level Genome Assembly Reveals Significant Gene Expansion in the Toll and IMD Signaling Pathways of Dendrolimus kikuchii.</title>
        <authorList>
            <person name="Zhou J."/>
            <person name="Wu P."/>
            <person name="Xiong Z."/>
            <person name="Liu N."/>
            <person name="Zhao N."/>
            <person name="Ji M."/>
            <person name="Qiu Y."/>
            <person name="Yang B."/>
        </authorList>
    </citation>
    <scope>NUCLEOTIDE SEQUENCE [LARGE SCALE GENOMIC DNA]</scope>
    <source>
        <strain evidence="1">Ann1</strain>
    </source>
</reference>
<proteinExistence type="predicted"/>
<evidence type="ECO:0000313" key="1">
    <source>
        <dbReference type="EMBL" id="KAJ0182142.1"/>
    </source>
</evidence>
<dbReference type="Proteomes" id="UP000824533">
    <property type="component" value="Linkage Group LG04"/>
</dbReference>
<comment type="caution">
    <text evidence="1">The sequence shown here is derived from an EMBL/GenBank/DDBJ whole genome shotgun (WGS) entry which is preliminary data.</text>
</comment>
<dbReference type="EMBL" id="CM034390">
    <property type="protein sequence ID" value="KAJ0182142.1"/>
    <property type="molecule type" value="Genomic_DNA"/>
</dbReference>
<organism evidence="1 2">
    <name type="scientific">Dendrolimus kikuchii</name>
    <dbReference type="NCBI Taxonomy" id="765133"/>
    <lineage>
        <taxon>Eukaryota</taxon>
        <taxon>Metazoa</taxon>
        <taxon>Ecdysozoa</taxon>
        <taxon>Arthropoda</taxon>
        <taxon>Hexapoda</taxon>
        <taxon>Insecta</taxon>
        <taxon>Pterygota</taxon>
        <taxon>Neoptera</taxon>
        <taxon>Endopterygota</taxon>
        <taxon>Lepidoptera</taxon>
        <taxon>Glossata</taxon>
        <taxon>Ditrysia</taxon>
        <taxon>Bombycoidea</taxon>
        <taxon>Lasiocampidae</taxon>
        <taxon>Dendrolimus</taxon>
    </lineage>
</organism>
<evidence type="ECO:0000313" key="2">
    <source>
        <dbReference type="Proteomes" id="UP000824533"/>
    </source>
</evidence>
<protein>
    <submittedName>
        <fullName evidence="1">Uncharacterized protein</fullName>
    </submittedName>
</protein>